<feature type="domain" description="Pyrrolo-quinoline quinone repeat" evidence="5">
    <location>
        <begin position="27"/>
        <end position="613"/>
    </location>
</feature>
<comment type="similarity">
    <text evidence="2">Belongs to the bacterial PQQ dehydrogenase family.</text>
</comment>
<dbReference type="InterPro" id="IPR002372">
    <property type="entry name" value="PQQ_rpt_dom"/>
</dbReference>
<dbReference type="InterPro" id="IPR018391">
    <property type="entry name" value="PQQ_b-propeller_rpt"/>
</dbReference>
<evidence type="ECO:0000259" key="5">
    <source>
        <dbReference type="Pfam" id="PF01011"/>
    </source>
</evidence>
<proteinExistence type="inferred from homology"/>
<dbReference type="Gene3D" id="2.140.10.10">
    <property type="entry name" value="Quinoprotein alcohol dehydrogenase-like superfamily"/>
    <property type="match status" value="1"/>
</dbReference>
<evidence type="ECO:0000256" key="1">
    <source>
        <dbReference type="ARBA" id="ARBA00001931"/>
    </source>
</evidence>
<dbReference type="Pfam" id="PF01011">
    <property type="entry name" value="PQQ"/>
    <property type="match status" value="1"/>
</dbReference>
<evidence type="ECO:0000313" key="6">
    <source>
        <dbReference type="EMBL" id="SVA29563.1"/>
    </source>
</evidence>
<comment type="cofactor">
    <cofactor evidence="1">
        <name>pyrroloquinoline quinone</name>
        <dbReference type="ChEBI" id="CHEBI:58442"/>
    </cofactor>
</comment>
<protein>
    <recommendedName>
        <fullName evidence="5">Pyrrolo-quinoline quinone repeat domain-containing protein</fullName>
    </recommendedName>
</protein>
<dbReference type="GO" id="GO:0048038">
    <property type="term" value="F:quinone binding"/>
    <property type="evidence" value="ECO:0007669"/>
    <property type="project" value="InterPro"/>
</dbReference>
<dbReference type="InterPro" id="IPR011047">
    <property type="entry name" value="Quinoprotein_ADH-like_sf"/>
</dbReference>
<feature type="region of interest" description="Disordered" evidence="4">
    <location>
        <begin position="382"/>
        <end position="402"/>
    </location>
</feature>
<evidence type="ECO:0000256" key="2">
    <source>
        <dbReference type="ARBA" id="ARBA00008156"/>
    </source>
</evidence>
<accession>A0A381URV6</accession>
<evidence type="ECO:0000256" key="4">
    <source>
        <dbReference type="SAM" id="MobiDB-lite"/>
    </source>
</evidence>
<dbReference type="GO" id="GO:0016614">
    <property type="term" value="F:oxidoreductase activity, acting on CH-OH group of donors"/>
    <property type="evidence" value="ECO:0007669"/>
    <property type="project" value="InterPro"/>
</dbReference>
<evidence type="ECO:0000256" key="3">
    <source>
        <dbReference type="ARBA" id="ARBA00023002"/>
    </source>
</evidence>
<dbReference type="SUPFAM" id="SSF50998">
    <property type="entry name" value="Quinoprotein alcohol dehydrogenase-like"/>
    <property type="match status" value="1"/>
</dbReference>
<organism evidence="6">
    <name type="scientific">marine metagenome</name>
    <dbReference type="NCBI Taxonomy" id="408172"/>
    <lineage>
        <taxon>unclassified sequences</taxon>
        <taxon>metagenomes</taxon>
        <taxon>ecological metagenomes</taxon>
    </lineage>
</organism>
<reference evidence="6" key="1">
    <citation type="submission" date="2018-05" db="EMBL/GenBank/DDBJ databases">
        <authorList>
            <person name="Lanie J.A."/>
            <person name="Ng W.-L."/>
            <person name="Kazmierczak K.M."/>
            <person name="Andrzejewski T.M."/>
            <person name="Davidsen T.M."/>
            <person name="Wayne K.J."/>
            <person name="Tettelin H."/>
            <person name="Glass J.I."/>
            <person name="Rusch D."/>
            <person name="Podicherti R."/>
            <person name="Tsui H.-C.T."/>
            <person name="Winkler M.E."/>
        </authorList>
    </citation>
    <scope>NUCLEOTIDE SEQUENCE</scope>
</reference>
<keyword evidence="3" id="KW-0560">Oxidoreductase</keyword>
<dbReference type="GO" id="GO:0016020">
    <property type="term" value="C:membrane"/>
    <property type="evidence" value="ECO:0007669"/>
    <property type="project" value="InterPro"/>
</dbReference>
<dbReference type="SMART" id="SM00564">
    <property type="entry name" value="PQQ"/>
    <property type="match status" value="5"/>
</dbReference>
<feature type="compositionally biased region" description="Polar residues" evidence="4">
    <location>
        <begin position="382"/>
        <end position="394"/>
    </location>
</feature>
<dbReference type="PANTHER" id="PTHR32303">
    <property type="entry name" value="QUINOPROTEIN ALCOHOL DEHYDROGENASE (CYTOCHROME C)"/>
    <property type="match status" value="1"/>
</dbReference>
<dbReference type="CDD" id="cd10280">
    <property type="entry name" value="PQQ_mGDH"/>
    <property type="match status" value="1"/>
</dbReference>
<gene>
    <name evidence="6" type="ORF">METZ01_LOCUS82417</name>
</gene>
<name>A0A381URV6_9ZZZZ</name>
<dbReference type="AlphaFoldDB" id="A0A381URV6"/>
<sequence length="631" mass="69135">MSIRSVYISVLIYFTLSISANLYAADWPSYGGDNGSQKYSALDQITAQNVDNLTVAWSWDSVDNATVDANVTGGNAGAVPGAYKVTPIVVDGAMYVPTSFGRVVALDAETGRTRWVFDTRAWEAGRPTNLGYNTRGVGYWEGNGKQRIFFATNDSYLWSLDAANGQPDSAFGNDGRVDLSQGLGREIDKKLYGVVSPALVTNNKVIVNSVVFDVPRSKEMPPGHVRAFNPETGDLEWMFKTIPQAGEFGNETWEDGSWEYSGNTNSWTIMSADDELGIAYIPIGTPTNDWYGGLRKGDNLFAESLVAVDVNTGERIWHFQMVHHGVWDYDLPAAPTLVDITVDGRPIKAVAVISKQGFTYVFDRVTGDPVWPIEEREVPQSSVSGERLSLTQPFPTKPDAFEPQGISDETLIDFSSELRQEALQNIEEFDYGPLFTPPSLRGAIQFPGWAGGGEWHGAAFDPETGLYYIPSASSPIVVALVEARRERQEMGYVRGGARSVSGPQGLPLIKPPYGRITAINLNSGDHEWMVPHGEGIRQQIIDMGILDPGPVGSYDRTGPLLTKTLLFMAQRDGNRNLLRAFNKSSGEIIHEFELPLPPTGTPMSYMVNDRQYVSIAVGGRQDARILSLGLP</sequence>
<dbReference type="PANTHER" id="PTHR32303:SF4">
    <property type="entry name" value="QUINOPROTEIN GLUCOSE DEHYDROGENASE"/>
    <property type="match status" value="1"/>
</dbReference>
<dbReference type="InterPro" id="IPR017511">
    <property type="entry name" value="PQQ_mDH"/>
</dbReference>
<dbReference type="EMBL" id="UINC01006775">
    <property type="protein sequence ID" value="SVA29563.1"/>
    <property type="molecule type" value="Genomic_DNA"/>
</dbReference>